<dbReference type="STRING" id="595434.RISK_006248"/>
<gene>
    <name evidence="1" type="ORF">RISK_006248</name>
</gene>
<dbReference type="PATRIC" id="fig|595434.4.peg.5938"/>
<dbReference type="Proteomes" id="UP000036367">
    <property type="component" value="Unassembled WGS sequence"/>
</dbReference>
<proteinExistence type="predicted"/>
<evidence type="ECO:0000313" key="1">
    <source>
        <dbReference type="EMBL" id="KLU01749.1"/>
    </source>
</evidence>
<reference evidence="1" key="1">
    <citation type="submission" date="2015-05" db="EMBL/GenBank/DDBJ databases">
        <title>Permanent draft genome of Rhodopirellula islandicus K833.</title>
        <authorList>
            <person name="Kizina J."/>
            <person name="Richter M."/>
            <person name="Glockner F.O."/>
            <person name="Harder J."/>
        </authorList>
    </citation>
    <scope>NUCLEOTIDE SEQUENCE [LARGE SCALE GENOMIC DNA]</scope>
    <source>
        <strain evidence="1">K833</strain>
    </source>
</reference>
<comment type="caution">
    <text evidence="1">The sequence shown here is derived from an EMBL/GenBank/DDBJ whole genome shotgun (WGS) entry which is preliminary data.</text>
</comment>
<keyword evidence="1" id="KW-0472">Membrane</keyword>
<accession>A0A0J1E8G3</accession>
<sequence>MGLSTENSIPVPIRVQRVGVLGNGRAASAELVDAQWADGTTTRCVEKVFAPGMLTRVIYRIAFAAPFAYRSNRHAIHASFYRRRVVAGLLEREGSGVRVAKPLYVRFDRPRQAWVLAAEWIEGRGPIVKRDDSDEMSPLVGTMRQLEDRLVGWGMHGSGWQVSPRALVSTANLLISDRPGLRLFDGSNGQDESEGDLPGRQRADLTIIDLESGIPAVLVLRYLVLAWKQGSVFPFDDLDSKLLLRCVQGVEGEWRQDVDRLVVHTTAWKDTEIAPFRKPWRWASADRRALYREEMIGRWSLERTIDDTTEHRLVNDKWCWLGFWIIGLLPIFGRLFQKVVGSERVRRQAGRLVLDSRFRRSAMRCHRHRETRCWQEQGRVSRHRRQSLLRFHLNSVLAICLSPKWHRLVADARLRALRRQRAWAILTSRHHQARTARRLFHRSVRRWESRRWLDVSTGRRLRNDFDEPGVGVYARGMAKHLAIKTLSPVVSMLKLTGMAASLSGGSWWYAAAPFLILPGLRTLVTLQSAWASRHDATPHMQALVIGVIPTLGSLAFVIQMFNSHPAVSEFLLREAAGRVGRHLPIYGGPDSRTEHAFVNGVDWAIKVVRRFSPRRENLAASTEVETSHQKAA</sequence>
<keyword evidence="2" id="KW-1185">Reference proteome</keyword>
<name>A0A0J1E8G3_RHOIS</name>
<dbReference type="EMBL" id="LECT01000050">
    <property type="protein sequence ID" value="KLU01749.1"/>
    <property type="molecule type" value="Genomic_DNA"/>
</dbReference>
<evidence type="ECO:0000313" key="2">
    <source>
        <dbReference type="Proteomes" id="UP000036367"/>
    </source>
</evidence>
<protein>
    <submittedName>
        <fullName evidence="1">Transmembrane protein</fullName>
    </submittedName>
</protein>
<dbReference type="OrthoDB" id="266366at2"/>
<dbReference type="AlphaFoldDB" id="A0A0J1E8G3"/>
<keyword evidence="1" id="KW-0812">Transmembrane</keyword>
<organism evidence="1 2">
    <name type="scientific">Rhodopirellula islandica</name>
    <dbReference type="NCBI Taxonomy" id="595434"/>
    <lineage>
        <taxon>Bacteria</taxon>
        <taxon>Pseudomonadati</taxon>
        <taxon>Planctomycetota</taxon>
        <taxon>Planctomycetia</taxon>
        <taxon>Pirellulales</taxon>
        <taxon>Pirellulaceae</taxon>
        <taxon>Rhodopirellula</taxon>
    </lineage>
</organism>
<dbReference type="RefSeq" id="WP_053061305.1">
    <property type="nucleotide sequence ID" value="NZ_LECT01000050.1"/>
</dbReference>